<dbReference type="AlphaFoldDB" id="A0A3A8QGK6"/>
<reference evidence="3" key="1">
    <citation type="submission" date="2018-09" db="EMBL/GenBank/DDBJ databases">
        <authorList>
            <person name="Livingstone P.G."/>
            <person name="Whitworth D.E."/>
        </authorList>
    </citation>
    <scope>NUCLEOTIDE SEQUENCE [LARGE SCALE GENOMIC DNA]</scope>
    <source>
        <strain evidence="3">AB050A</strain>
    </source>
</reference>
<accession>A0A3A8QGK6</accession>
<keyword evidence="1" id="KW-0812">Transmembrane</keyword>
<evidence type="ECO:0000256" key="1">
    <source>
        <dbReference type="SAM" id="Phobius"/>
    </source>
</evidence>
<dbReference type="RefSeq" id="WP_120556245.1">
    <property type="nucleotide sequence ID" value="NZ_RAWK01000086.1"/>
</dbReference>
<proteinExistence type="predicted"/>
<feature type="transmembrane region" description="Helical" evidence="1">
    <location>
        <begin position="71"/>
        <end position="91"/>
    </location>
</feature>
<evidence type="ECO:0000313" key="3">
    <source>
        <dbReference type="Proteomes" id="UP000267003"/>
    </source>
</evidence>
<gene>
    <name evidence="2" type="ORF">D7W81_15985</name>
</gene>
<comment type="caution">
    <text evidence="2">The sequence shown here is derived from an EMBL/GenBank/DDBJ whole genome shotgun (WGS) entry which is preliminary data.</text>
</comment>
<keyword evidence="3" id="KW-1185">Reference proteome</keyword>
<dbReference type="Proteomes" id="UP000267003">
    <property type="component" value="Unassembled WGS sequence"/>
</dbReference>
<keyword evidence="1" id="KW-0472">Membrane</keyword>
<dbReference type="OrthoDB" id="5503771at2"/>
<evidence type="ECO:0000313" key="2">
    <source>
        <dbReference type="EMBL" id="RKH66030.1"/>
    </source>
</evidence>
<keyword evidence="1" id="KW-1133">Transmembrane helix</keyword>
<feature type="transmembrane region" description="Helical" evidence="1">
    <location>
        <begin position="97"/>
        <end position="115"/>
    </location>
</feature>
<protein>
    <submittedName>
        <fullName evidence="2">Uncharacterized protein</fullName>
    </submittedName>
</protein>
<feature type="transmembrane region" description="Helical" evidence="1">
    <location>
        <begin position="124"/>
        <end position="143"/>
    </location>
</feature>
<sequence length="244" mass="25626">MTQPVPPPASDEASLQFDRAEFTEAPSATKCSFCERAIQSVYFEANQRLLCPDCREGVEAAMTGGSKSKRFVTASVFGFGAAIAGALVYWVVSLTGYNIGLIAILVGWMVGTAVFKGSESRGGWVYQALAVGLTYFAVAGSLAPDVYKELTTQPPAEFAEGTPGEEAAAPSQAGNVILAGVISVAAPVIVGINSPISGLIYGFALFEAWRRTKRTELNIAGPFKLQEASAETEAAPSEQERSVG</sequence>
<name>A0A3A8QGK6_9BACT</name>
<organism evidence="2 3">
    <name type="scientific">Corallococcus aberystwythensis</name>
    <dbReference type="NCBI Taxonomy" id="2316722"/>
    <lineage>
        <taxon>Bacteria</taxon>
        <taxon>Pseudomonadati</taxon>
        <taxon>Myxococcota</taxon>
        <taxon>Myxococcia</taxon>
        <taxon>Myxococcales</taxon>
        <taxon>Cystobacterineae</taxon>
        <taxon>Myxococcaceae</taxon>
        <taxon>Corallococcus</taxon>
    </lineage>
</organism>
<dbReference type="EMBL" id="RAWK01000086">
    <property type="protein sequence ID" value="RKH66030.1"/>
    <property type="molecule type" value="Genomic_DNA"/>
</dbReference>
<feature type="transmembrane region" description="Helical" evidence="1">
    <location>
        <begin position="176"/>
        <end position="204"/>
    </location>
</feature>